<sequence length="138" mass="15810">MPTKVSDEVMEKWKTIRKKNTECSSMTMKMGTDDETIVMDGDIIDVTPEDLAEDMSESSPRWILWSMKISRDDGRIQQPLILVFFSPVSCNTKLRMIYSSRTGLLAEALKISKVHEIQDLDDITTENLKKLHISSITR</sequence>
<dbReference type="InterPro" id="IPR002108">
    <property type="entry name" value="ADF-H"/>
</dbReference>
<dbReference type="SUPFAM" id="SSF55753">
    <property type="entry name" value="Actin depolymerizing proteins"/>
    <property type="match status" value="1"/>
</dbReference>
<dbReference type="PIRSF" id="PIRSF001788">
    <property type="entry name" value="GMF-beta"/>
    <property type="match status" value="1"/>
</dbReference>
<feature type="domain" description="ADF-H" evidence="3">
    <location>
        <begin position="1"/>
        <end position="133"/>
    </location>
</feature>
<protein>
    <recommendedName>
        <fullName evidence="3">ADF-H domain-containing protein</fullName>
    </recommendedName>
</protein>
<accession>A0A7S0E0J7</accession>
<evidence type="ECO:0000259" key="3">
    <source>
        <dbReference type="PROSITE" id="PS51263"/>
    </source>
</evidence>
<dbReference type="PANTHER" id="PTHR11249:SF2">
    <property type="entry name" value="GLIA MATURATION FACTOR"/>
    <property type="match status" value="1"/>
</dbReference>
<name>A0A7S0E0J7_9CRYP</name>
<dbReference type="GO" id="GO:0003779">
    <property type="term" value="F:actin binding"/>
    <property type="evidence" value="ECO:0007669"/>
    <property type="project" value="InterPro"/>
</dbReference>
<dbReference type="GO" id="GO:0030864">
    <property type="term" value="C:cortical actin cytoskeleton"/>
    <property type="evidence" value="ECO:0007669"/>
    <property type="project" value="TreeGrafter"/>
</dbReference>
<evidence type="ECO:0000256" key="2">
    <source>
        <dbReference type="PIRNR" id="PIRNR001788"/>
    </source>
</evidence>
<dbReference type="GO" id="GO:0071933">
    <property type="term" value="F:Arp2/3 complex binding"/>
    <property type="evidence" value="ECO:0007669"/>
    <property type="project" value="InterPro"/>
</dbReference>
<dbReference type="Pfam" id="PF00241">
    <property type="entry name" value="Cofilin_ADF"/>
    <property type="match status" value="1"/>
</dbReference>
<dbReference type="EMBL" id="HBEO01003785">
    <property type="protein sequence ID" value="CAD8469899.1"/>
    <property type="molecule type" value="Transcribed_RNA"/>
</dbReference>
<dbReference type="InterPro" id="IPR029006">
    <property type="entry name" value="ADF-H/Gelsolin-like_dom_sf"/>
</dbReference>
<gene>
    <name evidence="4" type="ORF">HPHI1048_LOCUS2708</name>
</gene>
<evidence type="ECO:0000256" key="1">
    <source>
        <dbReference type="ARBA" id="ARBA00010055"/>
    </source>
</evidence>
<comment type="similarity">
    <text evidence="1 2">Belongs to the actin-binding proteins ADF family. GMF subfamily.</text>
</comment>
<dbReference type="Gene3D" id="3.40.20.10">
    <property type="entry name" value="Severin"/>
    <property type="match status" value="1"/>
</dbReference>
<dbReference type="AlphaFoldDB" id="A0A7S0E0J7"/>
<proteinExistence type="inferred from homology"/>
<dbReference type="SMART" id="SM00102">
    <property type="entry name" value="ADF"/>
    <property type="match status" value="1"/>
</dbReference>
<organism evidence="4">
    <name type="scientific">Hanusia phi</name>
    <dbReference type="NCBI Taxonomy" id="3032"/>
    <lineage>
        <taxon>Eukaryota</taxon>
        <taxon>Cryptophyceae</taxon>
        <taxon>Pyrenomonadales</taxon>
        <taxon>Geminigeraceae</taxon>
        <taxon>Hanusia</taxon>
    </lineage>
</organism>
<dbReference type="InterPro" id="IPR011171">
    <property type="entry name" value="GMF"/>
</dbReference>
<evidence type="ECO:0000313" key="4">
    <source>
        <dbReference type="EMBL" id="CAD8469899.1"/>
    </source>
</evidence>
<dbReference type="GO" id="GO:0071846">
    <property type="term" value="P:actin filament debranching"/>
    <property type="evidence" value="ECO:0007669"/>
    <property type="project" value="InterPro"/>
</dbReference>
<dbReference type="GO" id="GO:0034316">
    <property type="term" value="P:negative regulation of Arp2/3 complex-mediated actin nucleation"/>
    <property type="evidence" value="ECO:0007669"/>
    <property type="project" value="TreeGrafter"/>
</dbReference>
<dbReference type="PROSITE" id="PS51263">
    <property type="entry name" value="ADF_H"/>
    <property type="match status" value="1"/>
</dbReference>
<dbReference type="PANTHER" id="PTHR11249">
    <property type="entry name" value="GLIAL FACTOR NATURATION FACTOR"/>
    <property type="match status" value="1"/>
</dbReference>
<reference evidence="4" key="1">
    <citation type="submission" date="2021-01" db="EMBL/GenBank/DDBJ databases">
        <authorList>
            <person name="Corre E."/>
            <person name="Pelletier E."/>
            <person name="Niang G."/>
            <person name="Scheremetjew M."/>
            <person name="Finn R."/>
            <person name="Kale V."/>
            <person name="Holt S."/>
            <person name="Cochrane G."/>
            <person name="Meng A."/>
            <person name="Brown T."/>
            <person name="Cohen L."/>
        </authorList>
    </citation>
    <scope>NUCLEOTIDE SEQUENCE</scope>
    <source>
        <strain evidence="4">CCMP325</strain>
    </source>
</reference>